<organism evidence="1 2">
    <name type="scientific">Rhynchophorus ferrugineus</name>
    <name type="common">Red palm weevil</name>
    <name type="synonym">Curculio ferrugineus</name>
    <dbReference type="NCBI Taxonomy" id="354439"/>
    <lineage>
        <taxon>Eukaryota</taxon>
        <taxon>Metazoa</taxon>
        <taxon>Ecdysozoa</taxon>
        <taxon>Arthropoda</taxon>
        <taxon>Hexapoda</taxon>
        <taxon>Insecta</taxon>
        <taxon>Pterygota</taxon>
        <taxon>Neoptera</taxon>
        <taxon>Endopterygota</taxon>
        <taxon>Coleoptera</taxon>
        <taxon>Polyphaga</taxon>
        <taxon>Cucujiformia</taxon>
        <taxon>Curculionidae</taxon>
        <taxon>Dryophthorinae</taxon>
        <taxon>Rhynchophorus</taxon>
    </lineage>
</organism>
<dbReference type="EMBL" id="JAACXV010000271">
    <property type="protein sequence ID" value="KAF7280865.1"/>
    <property type="molecule type" value="Genomic_DNA"/>
</dbReference>
<proteinExistence type="predicted"/>
<dbReference type="OrthoDB" id="6236007at2759"/>
<accession>A0A834IHH7</accession>
<reference evidence="1" key="1">
    <citation type="submission" date="2020-08" db="EMBL/GenBank/DDBJ databases">
        <title>Genome sequencing and assembly of the red palm weevil Rhynchophorus ferrugineus.</title>
        <authorList>
            <person name="Dias G.B."/>
            <person name="Bergman C.M."/>
            <person name="Manee M."/>
        </authorList>
    </citation>
    <scope>NUCLEOTIDE SEQUENCE</scope>
    <source>
        <strain evidence="1">AA-2017</strain>
        <tissue evidence="1">Whole larva</tissue>
    </source>
</reference>
<evidence type="ECO:0000313" key="1">
    <source>
        <dbReference type="EMBL" id="KAF7280865.1"/>
    </source>
</evidence>
<dbReference type="AlphaFoldDB" id="A0A834IHH7"/>
<evidence type="ECO:0000313" key="2">
    <source>
        <dbReference type="Proteomes" id="UP000625711"/>
    </source>
</evidence>
<name>A0A834IHH7_RHYFE</name>
<protein>
    <submittedName>
        <fullName evidence="1">Uncharacterized protein</fullName>
    </submittedName>
</protein>
<gene>
    <name evidence="1" type="ORF">GWI33_005415</name>
</gene>
<comment type="caution">
    <text evidence="1">The sequence shown here is derived from an EMBL/GenBank/DDBJ whole genome shotgun (WGS) entry which is preliminary data.</text>
</comment>
<sequence length="104" mass="11672">MVCPSHEELVCFEKVCGQPLSGHCVCQCVDGYHRDLKTNQCINDFCQKQFGIGPIPVCRSNDTVLCSEMTCSASDEFRCSCQCRNGFYRDPSSKKCVARCPIYI</sequence>
<dbReference type="Proteomes" id="UP000625711">
    <property type="component" value="Unassembled WGS sequence"/>
</dbReference>
<keyword evidence="2" id="KW-1185">Reference proteome</keyword>